<protein>
    <submittedName>
        <fullName evidence="3">Exonuclease domain-containing protein</fullName>
    </submittedName>
</protein>
<dbReference type="SMART" id="SM00479">
    <property type="entry name" value="EXOIII"/>
    <property type="match status" value="1"/>
</dbReference>
<evidence type="ECO:0000313" key="3">
    <source>
        <dbReference type="EMBL" id="MFC3052382.1"/>
    </source>
</evidence>
<dbReference type="InterPro" id="IPR013520">
    <property type="entry name" value="Ribonucl_H"/>
</dbReference>
<comment type="caution">
    <text evidence="3">The sequence shown here is derived from an EMBL/GenBank/DDBJ whole genome shotgun (WGS) entry which is preliminary data.</text>
</comment>
<dbReference type="InterPro" id="IPR058561">
    <property type="entry name" value="Exonuc_1_C"/>
</dbReference>
<organism evidence="3 4">
    <name type="scientific">Kordiimonas pumila</name>
    <dbReference type="NCBI Taxonomy" id="2161677"/>
    <lineage>
        <taxon>Bacteria</taxon>
        <taxon>Pseudomonadati</taxon>
        <taxon>Pseudomonadota</taxon>
        <taxon>Alphaproteobacteria</taxon>
        <taxon>Kordiimonadales</taxon>
        <taxon>Kordiimonadaceae</taxon>
        <taxon>Kordiimonas</taxon>
    </lineage>
</organism>
<keyword evidence="3" id="KW-0540">Nuclease</keyword>
<keyword evidence="3" id="KW-0378">Hydrolase</keyword>
<dbReference type="InterPro" id="IPR036397">
    <property type="entry name" value="RNaseH_sf"/>
</dbReference>
<feature type="domain" description="ExoI C-terminal" evidence="2">
    <location>
        <begin position="341"/>
        <end position="464"/>
    </location>
</feature>
<keyword evidence="3" id="KW-0269">Exonuclease</keyword>
<dbReference type="InterPro" id="IPR012337">
    <property type="entry name" value="RNaseH-like_sf"/>
</dbReference>
<dbReference type="Gene3D" id="3.30.420.10">
    <property type="entry name" value="Ribonuclease H-like superfamily/Ribonuclease H"/>
    <property type="match status" value="1"/>
</dbReference>
<dbReference type="PROSITE" id="PS51785">
    <property type="entry name" value="EXOI_C"/>
    <property type="match status" value="1"/>
</dbReference>
<feature type="domain" description="ExoI SH3-like" evidence="1">
    <location>
        <begin position="195"/>
        <end position="336"/>
    </location>
</feature>
<accession>A0ABV7D5D6</accession>
<dbReference type="Proteomes" id="UP001595444">
    <property type="component" value="Unassembled WGS sequence"/>
</dbReference>
<dbReference type="PROSITE" id="PS51784">
    <property type="entry name" value="EXOI_SH3"/>
    <property type="match status" value="1"/>
</dbReference>
<evidence type="ECO:0000259" key="2">
    <source>
        <dbReference type="PROSITE" id="PS51785"/>
    </source>
</evidence>
<keyword evidence="4" id="KW-1185">Reference proteome</keyword>
<evidence type="ECO:0000259" key="1">
    <source>
        <dbReference type="PROSITE" id="PS51784"/>
    </source>
</evidence>
<reference evidence="4" key="1">
    <citation type="journal article" date="2019" name="Int. J. Syst. Evol. Microbiol.">
        <title>The Global Catalogue of Microorganisms (GCM) 10K type strain sequencing project: providing services to taxonomists for standard genome sequencing and annotation.</title>
        <authorList>
            <consortium name="The Broad Institute Genomics Platform"/>
            <consortium name="The Broad Institute Genome Sequencing Center for Infectious Disease"/>
            <person name="Wu L."/>
            <person name="Ma J."/>
        </authorList>
    </citation>
    <scope>NUCLEOTIDE SEQUENCE [LARGE SCALE GENOMIC DNA]</scope>
    <source>
        <strain evidence="4">KCTC 62164</strain>
    </source>
</reference>
<dbReference type="SUPFAM" id="SSF53098">
    <property type="entry name" value="Ribonuclease H-like"/>
    <property type="match status" value="1"/>
</dbReference>
<dbReference type="Pfam" id="PF00929">
    <property type="entry name" value="RNase_T"/>
    <property type="match status" value="1"/>
</dbReference>
<dbReference type="InterPro" id="IPR034747">
    <property type="entry name" value="EXOI_SH3"/>
</dbReference>
<dbReference type="GO" id="GO:0004527">
    <property type="term" value="F:exonuclease activity"/>
    <property type="evidence" value="ECO:0007669"/>
    <property type="project" value="UniProtKB-KW"/>
</dbReference>
<dbReference type="RefSeq" id="WP_194213954.1">
    <property type="nucleotide sequence ID" value="NZ_CP061205.1"/>
</dbReference>
<evidence type="ECO:0000313" key="4">
    <source>
        <dbReference type="Proteomes" id="UP001595444"/>
    </source>
</evidence>
<gene>
    <name evidence="3" type="ORF">ACFOKA_10755</name>
</gene>
<proteinExistence type="predicted"/>
<dbReference type="PANTHER" id="PTHR30231:SF41">
    <property type="entry name" value="DNA POLYMERASE III SUBUNIT EPSILON"/>
    <property type="match status" value="1"/>
</dbReference>
<dbReference type="EMBL" id="JBHRSL010000010">
    <property type="protein sequence ID" value="MFC3052382.1"/>
    <property type="molecule type" value="Genomic_DNA"/>
</dbReference>
<name>A0ABV7D5D6_9PROT</name>
<sequence length="468" mass="53859">MSGFIFYDVETTGLNKSFDQILQFAAIHTDYNLNELDRISVRCRLMPHIVPSPKALLINGIQPDQLFDQSLPSHYSMMREIVEKLQEWKPATFLGWNSIRFDEYFLRQAFFHTLHYPFYTNTHSNNRTDALIIARAAYYTAPGSLNVYRKPNGQPDFTLASVASANGFSDLGMHEAERDVEATLYICRHIKENAPEAWSEACRFSRKDEALSFLEQNNVVGLLSHWSKDDHRPPIVMKIGQNRQWASQQYLLDLSYDPEMLANISDEELQQLIDAQNSIIFKTIINAAPVFSYLEDISPHILREPGNIEIFEARAVAIRGNQQLLDKITAILEATSWKPVKSEHIELQLNDGFAPWSDWNIAEHFHNTDWHKRDEVAARMEDNRLRHLSKRLQFFEAREFMEVAELNCIGNELYGRMFDAPNEKLWRTIPMALAEANQLASENGESVVLANITAFLEQQASRFASLIS</sequence>
<dbReference type="PANTHER" id="PTHR30231">
    <property type="entry name" value="DNA POLYMERASE III SUBUNIT EPSILON"/>
    <property type="match status" value="1"/>
</dbReference>